<protein>
    <submittedName>
        <fullName evidence="1">Uncharacterized protein</fullName>
    </submittedName>
</protein>
<evidence type="ECO:0000313" key="2">
    <source>
        <dbReference type="Proteomes" id="UP000295444"/>
    </source>
</evidence>
<reference evidence="1 2" key="1">
    <citation type="submission" date="2019-03" db="EMBL/GenBank/DDBJ databases">
        <title>Genomic Encyclopedia of Type Strains, Phase IV (KMG-IV): sequencing the most valuable type-strain genomes for metagenomic binning, comparative biology and taxonomic classification.</title>
        <authorList>
            <person name="Goeker M."/>
        </authorList>
    </citation>
    <scope>NUCLEOTIDE SEQUENCE [LARGE SCALE GENOMIC DNA]</scope>
    <source>
        <strain evidence="1 2">DSM 45361</strain>
    </source>
</reference>
<comment type="caution">
    <text evidence="1">The sequence shown here is derived from an EMBL/GenBank/DDBJ whole genome shotgun (WGS) entry which is preliminary data.</text>
</comment>
<dbReference type="Proteomes" id="UP000295444">
    <property type="component" value="Unassembled WGS sequence"/>
</dbReference>
<proteinExistence type="predicted"/>
<evidence type="ECO:0000313" key="1">
    <source>
        <dbReference type="EMBL" id="TDQ05425.1"/>
    </source>
</evidence>
<gene>
    <name evidence="1" type="ORF">EV186_1011395</name>
</gene>
<dbReference type="EMBL" id="SNXZ01000001">
    <property type="protein sequence ID" value="TDQ05425.1"/>
    <property type="molecule type" value="Genomic_DNA"/>
</dbReference>
<dbReference type="OrthoDB" id="5175328at2"/>
<dbReference type="RefSeq" id="WP_133848179.1">
    <property type="nucleotide sequence ID" value="NZ_SNXZ01000001.1"/>
</dbReference>
<keyword evidence="2" id="KW-1185">Reference proteome</keyword>
<dbReference type="AlphaFoldDB" id="A0A4V3D0D8"/>
<name>A0A4V3D0D8_LABRH</name>
<accession>A0A4V3D0D8</accession>
<organism evidence="1 2">
    <name type="scientific">Labedaea rhizosphaerae</name>
    <dbReference type="NCBI Taxonomy" id="598644"/>
    <lineage>
        <taxon>Bacteria</taxon>
        <taxon>Bacillati</taxon>
        <taxon>Actinomycetota</taxon>
        <taxon>Actinomycetes</taxon>
        <taxon>Pseudonocardiales</taxon>
        <taxon>Pseudonocardiaceae</taxon>
        <taxon>Labedaea</taxon>
    </lineage>
</organism>
<sequence>MEVATVRGGAGVVDVRGGAASVLYLGGAPAALDGDDCAGSIGRLWARAKTTPPRPEALAALGEFTTVGYTANGLADDLRPVLDLLADGTYTLSGPEPITAERWFVASAAPGEFGSDYPWELDYLVPTQAWPVTDWGTVARYRKLIAHGQRPVVLALRADDSPFSGFVLDGHHKLAAYLALREPPVLVRIARTDAPRVTAREVRTHFPGAEARYLLRALDAPRG</sequence>